<dbReference type="Proteomes" id="UP000199604">
    <property type="component" value="Unassembled WGS sequence"/>
</dbReference>
<dbReference type="RefSeq" id="WP_143076485.1">
    <property type="nucleotide sequence ID" value="NZ_FOJT01000006.1"/>
</dbReference>
<dbReference type="STRING" id="498292.SAMN05660845_2443"/>
<sequence>MKKIITIIFLFNFLICFSQKKEFANQGEQENYWAEQLFKKEYKKQDFEKFKGKIEILNNNQIKFDNKILNIHCPKIYLPIFSTGIFFPQIIIGNTENNKVLTDEDVAKLNPEERFRYNLNRNDSFSISELEELIFLSNSPKIKRFRFWSFRHGFANPQVYFFELINEKADNKTSIEKFIKNAKLTYFKAGHMVI</sequence>
<accession>A0A1I0ZVV9</accession>
<evidence type="ECO:0000313" key="1">
    <source>
        <dbReference type="EMBL" id="SFB29206.1"/>
    </source>
</evidence>
<evidence type="ECO:0000313" key="2">
    <source>
        <dbReference type="Proteomes" id="UP000199604"/>
    </source>
</evidence>
<keyword evidence="2" id="KW-1185">Reference proteome</keyword>
<name>A0A1I0ZVV9_9FLAO</name>
<protein>
    <submittedName>
        <fullName evidence="1">Uncharacterized protein</fullName>
    </submittedName>
</protein>
<dbReference type="OrthoDB" id="851130at2"/>
<dbReference type="EMBL" id="FOJT01000006">
    <property type="protein sequence ID" value="SFB29206.1"/>
    <property type="molecule type" value="Genomic_DNA"/>
</dbReference>
<proteinExistence type="predicted"/>
<gene>
    <name evidence="1" type="ORF">SAMN05660845_2443</name>
</gene>
<dbReference type="AlphaFoldDB" id="A0A1I0ZVV9"/>
<reference evidence="2" key="1">
    <citation type="submission" date="2016-10" db="EMBL/GenBank/DDBJ databases">
        <authorList>
            <person name="Varghese N."/>
            <person name="Submissions S."/>
        </authorList>
    </citation>
    <scope>NUCLEOTIDE SEQUENCE [LARGE SCALE GENOMIC DNA]</scope>
    <source>
        <strain evidence="2">DSM 21789</strain>
    </source>
</reference>
<organism evidence="1 2">
    <name type="scientific">Flavobacterium swingsii</name>
    <dbReference type="NCBI Taxonomy" id="498292"/>
    <lineage>
        <taxon>Bacteria</taxon>
        <taxon>Pseudomonadati</taxon>
        <taxon>Bacteroidota</taxon>
        <taxon>Flavobacteriia</taxon>
        <taxon>Flavobacteriales</taxon>
        <taxon>Flavobacteriaceae</taxon>
        <taxon>Flavobacterium</taxon>
    </lineage>
</organism>